<dbReference type="Proteomes" id="UP000325577">
    <property type="component" value="Linkage Group LG4"/>
</dbReference>
<dbReference type="InterPro" id="IPR011009">
    <property type="entry name" value="Kinase-like_dom_sf"/>
</dbReference>
<keyword evidence="1" id="KW-0245">EGF-like domain</keyword>
<feature type="domain" description="Bulb-type lectin" evidence="5">
    <location>
        <begin position="1"/>
        <end position="60"/>
    </location>
</feature>
<organism evidence="6 7">
    <name type="scientific">Nyssa sinensis</name>
    <dbReference type="NCBI Taxonomy" id="561372"/>
    <lineage>
        <taxon>Eukaryota</taxon>
        <taxon>Viridiplantae</taxon>
        <taxon>Streptophyta</taxon>
        <taxon>Embryophyta</taxon>
        <taxon>Tracheophyta</taxon>
        <taxon>Spermatophyta</taxon>
        <taxon>Magnoliopsida</taxon>
        <taxon>eudicotyledons</taxon>
        <taxon>Gunneridae</taxon>
        <taxon>Pentapetalae</taxon>
        <taxon>asterids</taxon>
        <taxon>Cornales</taxon>
        <taxon>Nyssaceae</taxon>
        <taxon>Nyssa</taxon>
    </lineage>
</organism>
<evidence type="ECO:0000256" key="2">
    <source>
        <dbReference type="ARBA" id="ARBA00022729"/>
    </source>
</evidence>
<dbReference type="PROSITE" id="PS50927">
    <property type="entry name" value="BULB_LECTIN"/>
    <property type="match status" value="1"/>
</dbReference>
<evidence type="ECO:0008006" key="8">
    <source>
        <dbReference type="Google" id="ProtNLM"/>
    </source>
</evidence>
<dbReference type="GO" id="GO:0004672">
    <property type="term" value="F:protein kinase activity"/>
    <property type="evidence" value="ECO:0007669"/>
    <property type="project" value="InterPro"/>
</dbReference>
<dbReference type="Pfam" id="PF01453">
    <property type="entry name" value="B_lectin"/>
    <property type="match status" value="1"/>
</dbReference>
<gene>
    <name evidence="6" type="ORF">F0562_010555</name>
</gene>
<dbReference type="InterPro" id="IPR001245">
    <property type="entry name" value="Ser-Thr/Tyr_kinase_cat_dom"/>
</dbReference>
<reference evidence="6 7" key="1">
    <citation type="submission" date="2019-09" db="EMBL/GenBank/DDBJ databases">
        <title>A chromosome-level genome assembly of the Chinese tupelo Nyssa sinensis.</title>
        <authorList>
            <person name="Yang X."/>
            <person name="Kang M."/>
            <person name="Yang Y."/>
            <person name="Xiong H."/>
            <person name="Wang M."/>
            <person name="Zhang Z."/>
            <person name="Wang Z."/>
            <person name="Wu H."/>
            <person name="Ma T."/>
            <person name="Liu J."/>
            <person name="Xi Z."/>
        </authorList>
    </citation>
    <scope>NUCLEOTIDE SEQUENCE [LARGE SCALE GENOMIC DNA]</scope>
    <source>
        <strain evidence="6">J267</strain>
        <tissue evidence="6">Leaf</tissue>
    </source>
</reference>
<protein>
    <recommendedName>
        <fullName evidence="8">Bulb-type lectin domain-containing protein</fullName>
    </recommendedName>
</protein>
<sequence>MVNAALELTSNGALVLIDVDDTLVWSTGNSNSPVALLELAYGGNLKLVSGGNVAVWQSFDHPTHTWPPGQSLSIRRILICSISTSNFSTGVVLLPCRNAANGTPGHIAPELIYRRNVSVKVDVYSFGIVILEIVCRRKNMDLSQGEYLIDIVKRKAEEDQLSDLVDNCKRRYGMPYQRSSEDFGGCYLVFATLL</sequence>
<feature type="domain" description="Protein kinase" evidence="4">
    <location>
        <begin position="1"/>
        <end position="190"/>
    </location>
</feature>
<keyword evidence="2" id="KW-0732">Signal</keyword>
<evidence type="ECO:0000256" key="3">
    <source>
        <dbReference type="ARBA" id="ARBA00023180"/>
    </source>
</evidence>
<dbReference type="InterPro" id="IPR036426">
    <property type="entry name" value="Bulb-type_lectin_dom_sf"/>
</dbReference>
<dbReference type="Pfam" id="PF07714">
    <property type="entry name" value="PK_Tyr_Ser-Thr"/>
    <property type="match status" value="1"/>
</dbReference>
<keyword evidence="7" id="KW-1185">Reference proteome</keyword>
<evidence type="ECO:0000259" key="4">
    <source>
        <dbReference type="PROSITE" id="PS50011"/>
    </source>
</evidence>
<dbReference type="InterPro" id="IPR051343">
    <property type="entry name" value="G-type_lectin_kinases/EP1-like"/>
</dbReference>
<dbReference type="PANTHER" id="PTHR47976:SF30">
    <property type="entry name" value="RECEPTOR-LIKE SERINE_THREONINE-PROTEIN KINASE"/>
    <property type="match status" value="1"/>
</dbReference>
<dbReference type="PROSITE" id="PS50011">
    <property type="entry name" value="PROTEIN_KINASE_DOM"/>
    <property type="match status" value="1"/>
</dbReference>
<dbReference type="InterPro" id="IPR001480">
    <property type="entry name" value="Bulb-type_lectin_dom"/>
</dbReference>
<dbReference type="SUPFAM" id="SSF51110">
    <property type="entry name" value="alpha-D-mannose-specific plant lectins"/>
    <property type="match status" value="1"/>
</dbReference>
<dbReference type="AlphaFoldDB" id="A0A5J5A1F3"/>
<dbReference type="SUPFAM" id="SSF56112">
    <property type="entry name" value="Protein kinase-like (PK-like)"/>
    <property type="match status" value="1"/>
</dbReference>
<evidence type="ECO:0000256" key="1">
    <source>
        <dbReference type="ARBA" id="ARBA00022536"/>
    </source>
</evidence>
<dbReference type="Gene3D" id="2.90.10.10">
    <property type="entry name" value="Bulb-type lectin domain"/>
    <property type="match status" value="1"/>
</dbReference>
<proteinExistence type="predicted"/>
<dbReference type="Gene3D" id="1.10.510.10">
    <property type="entry name" value="Transferase(Phosphotransferase) domain 1"/>
    <property type="match status" value="1"/>
</dbReference>
<keyword evidence="3" id="KW-0325">Glycoprotein</keyword>
<accession>A0A5J5A1F3</accession>
<dbReference type="OrthoDB" id="4062651at2759"/>
<evidence type="ECO:0000259" key="5">
    <source>
        <dbReference type="PROSITE" id="PS50927"/>
    </source>
</evidence>
<dbReference type="InterPro" id="IPR000719">
    <property type="entry name" value="Prot_kinase_dom"/>
</dbReference>
<evidence type="ECO:0000313" key="7">
    <source>
        <dbReference type="Proteomes" id="UP000325577"/>
    </source>
</evidence>
<name>A0A5J5A1F3_9ASTE</name>
<evidence type="ECO:0000313" key="6">
    <source>
        <dbReference type="EMBL" id="KAA8524014.1"/>
    </source>
</evidence>
<dbReference type="EMBL" id="CM018047">
    <property type="protein sequence ID" value="KAA8524014.1"/>
    <property type="molecule type" value="Genomic_DNA"/>
</dbReference>
<dbReference type="GO" id="GO:0005524">
    <property type="term" value="F:ATP binding"/>
    <property type="evidence" value="ECO:0007669"/>
    <property type="project" value="InterPro"/>
</dbReference>
<dbReference type="PANTHER" id="PTHR47976">
    <property type="entry name" value="G-TYPE LECTIN S-RECEPTOR-LIKE SERINE/THREONINE-PROTEIN KINASE SD2-5"/>
    <property type="match status" value="1"/>
</dbReference>